<feature type="transmembrane region" description="Helical" evidence="6">
    <location>
        <begin position="173"/>
        <end position="193"/>
    </location>
</feature>
<gene>
    <name evidence="8" type="ORF">WJX73_008430</name>
</gene>
<dbReference type="AlphaFoldDB" id="A0AAW1NX01"/>
<evidence type="ECO:0000256" key="6">
    <source>
        <dbReference type="SAM" id="Phobius"/>
    </source>
</evidence>
<dbReference type="GO" id="GO:0016020">
    <property type="term" value="C:membrane"/>
    <property type="evidence" value="ECO:0007669"/>
    <property type="project" value="UniProtKB-SubCell"/>
</dbReference>
<comment type="caution">
    <text evidence="8">The sequence shown here is derived from an EMBL/GenBank/DDBJ whole genome shotgun (WGS) entry which is preliminary data.</text>
</comment>
<dbReference type="Proteomes" id="UP001465755">
    <property type="component" value="Unassembled WGS sequence"/>
</dbReference>
<dbReference type="PANTHER" id="PTHR11132">
    <property type="entry name" value="SOLUTE CARRIER FAMILY 35"/>
    <property type="match status" value="1"/>
</dbReference>
<name>A0AAW1NX01_9CHLO</name>
<evidence type="ECO:0000256" key="4">
    <source>
        <dbReference type="ARBA" id="ARBA00023136"/>
    </source>
</evidence>
<keyword evidence="9" id="KW-1185">Reference proteome</keyword>
<feature type="transmembrane region" description="Helical" evidence="6">
    <location>
        <begin position="205"/>
        <end position="226"/>
    </location>
</feature>
<keyword evidence="4 6" id="KW-0472">Membrane</keyword>
<organism evidence="8 9">
    <name type="scientific">Symbiochloris irregularis</name>
    <dbReference type="NCBI Taxonomy" id="706552"/>
    <lineage>
        <taxon>Eukaryota</taxon>
        <taxon>Viridiplantae</taxon>
        <taxon>Chlorophyta</taxon>
        <taxon>core chlorophytes</taxon>
        <taxon>Trebouxiophyceae</taxon>
        <taxon>Trebouxiales</taxon>
        <taxon>Trebouxiaceae</taxon>
        <taxon>Symbiochloris</taxon>
    </lineage>
</organism>
<comment type="subcellular location">
    <subcellularLocation>
        <location evidence="1">Membrane</location>
        <topology evidence="1">Multi-pass membrane protein</topology>
    </subcellularLocation>
</comment>
<evidence type="ECO:0000256" key="2">
    <source>
        <dbReference type="ARBA" id="ARBA00022692"/>
    </source>
</evidence>
<dbReference type="InterPro" id="IPR004853">
    <property type="entry name" value="Sugar_P_trans_dom"/>
</dbReference>
<feature type="transmembrane region" description="Helical" evidence="6">
    <location>
        <begin position="139"/>
        <end position="161"/>
    </location>
</feature>
<dbReference type="InterPro" id="IPR050186">
    <property type="entry name" value="TPT_transporter"/>
</dbReference>
<protein>
    <recommendedName>
        <fullName evidence="7">Sugar phosphate transporter domain-containing protein</fullName>
    </recommendedName>
</protein>
<keyword evidence="2 6" id="KW-0812">Transmembrane</keyword>
<accession>A0AAW1NX01</accession>
<evidence type="ECO:0000313" key="9">
    <source>
        <dbReference type="Proteomes" id="UP001465755"/>
    </source>
</evidence>
<evidence type="ECO:0000259" key="7">
    <source>
        <dbReference type="Pfam" id="PF03151"/>
    </source>
</evidence>
<feature type="transmembrane region" description="Helical" evidence="6">
    <location>
        <begin position="232"/>
        <end position="253"/>
    </location>
</feature>
<evidence type="ECO:0000256" key="1">
    <source>
        <dbReference type="ARBA" id="ARBA00004141"/>
    </source>
</evidence>
<evidence type="ECO:0000256" key="5">
    <source>
        <dbReference type="SAM" id="MobiDB-lite"/>
    </source>
</evidence>
<sequence length="288" mass="31289">MGFSFLALAPYMATPAVRVKHRETLQKQWKGVCAIGVFMATNIALNNTSLVNMTLTLNQIIRASIPVFTCLLAVGIEKKVPSKGEAGSLFLLTAGVMLAVWEGKVAGTTQAIVLCVAGTICNAAMMSTTGKLLSDRIDVLRLTFYTAPVSCACLFPLFLYYELNRFIGYKGQHALDMYGIIIMTSAIALSYNVVHSLMIQQTSAVTTTVLGEAKIVGLMILSYLLLGEKRVFTLRLTAGCTIAILGFCLYSHFKLWAQKPVVRAATPDPEAKPLVAKSQNHHDESSKM</sequence>
<proteinExistence type="predicted"/>
<feature type="region of interest" description="Disordered" evidence="5">
    <location>
        <begin position="269"/>
        <end position="288"/>
    </location>
</feature>
<keyword evidence="3 6" id="KW-1133">Transmembrane helix</keyword>
<dbReference type="InterPro" id="IPR037185">
    <property type="entry name" value="EmrE-like"/>
</dbReference>
<reference evidence="8 9" key="1">
    <citation type="journal article" date="2024" name="Nat. Commun.">
        <title>Phylogenomics reveals the evolutionary origins of lichenization in chlorophyte algae.</title>
        <authorList>
            <person name="Puginier C."/>
            <person name="Libourel C."/>
            <person name="Otte J."/>
            <person name="Skaloud P."/>
            <person name="Haon M."/>
            <person name="Grisel S."/>
            <person name="Petersen M."/>
            <person name="Berrin J.G."/>
            <person name="Delaux P.M."/>
            <person name="Dal Grande F."/>
            <person name="Keller J."/>
        </authorList>
    </citation>
    <scope>NUCLEOTIDE SEQUENCE [LARGE SCALE GENOMIC DNA]</scope>
    <source>
        <strain evidence="8 9">SAG 2036</strain>
    </source>
</reference>
<evidence type="ECO:0000313" key="8">
    <source>
        <dbReference type="EMBL" id="KAK9801412.1"/>
    </source>
</evidence>
<dbReference type="SUPFAM" id="SSF103481">
    <property type="entry name" value="Multidrug resistance efflux transporter EmrE"/>
    <property type="match status" value="1"/>
</dbReference>
<dbReference type="EMBL" id="JALJOQ010000076">
    <property type="protein sequence ID" value="KAK9801412.1"/>
    <property type="molecule type" value="Genomic_DNA"/>
</dbReference>
<feature type="domain" description="Sugar phosphate transporter" evidence="7">
    <location>
        <begin position="22"/>
        <end position="251"/>
    </location>
</feature>
<dbReference type="Pfam" id="PF03151">
    <property type="entry name" value="TPT"/>
    <property type="match status" value="1"/>
</dbReference>
<evidence type="ECO:0000256" key="3">
    <source>
        <dbReference type="ARBA" id="ARBA00022989"/>
    </source>
</evidence>